<feature type="transmembrane region" description="Helical" evidence="6">
    <location>
        <begin position="21"/>
        <end position="39"/>
    </location>
</feature>
<evidence type="ECO:0000256" key="5">
    <source>
        <dbReference type="SAM" id="MobiDB-lite"/>
    </source>
</evidence>
<dbReference type="Pfam" id="PF00072">
    <property type="entry name" value="Response_reg"/>
    <property type="match status" value="1"/>
</dbReference>
<evidence type="ECO:0000259" key="7">
    <source>
        <dbReference type="PROSITE" id="PS50110"/>
    </source>
</evidence>
<keyword evidence="6" id="KW-0472">Membrane</keyword>
<proteinExistence type="predicted"/>
<keyword evidence="3" id="KW-0804">Transcription</keyword>
<dbReference type="PROSITE" id="PS50110">
    <property type="entry name" value="RESPONSE_REGULATORY"/>
    <property type="match status" value="1"/>
</dbReference>
<keyword evidence="6" id="KW-1133">Transmembrane helix</keyword>
<keyword evidence="1" id="KW-0902">Two-component regulatory system</keyword>
<keyword evidence="6" id="KW-0812">Transmembrane</keyword>
<keyword evidence="4" id="KW-0597">Phosphoprotein</keyword>
<evidence type="ECO:0000256" key="2">
    <source>
        <dbReference type="ARBA" id="ARBA00023015"/>
    </source>
</evidence>
<dbReference type="Proteomes" id="UP000087766">
    <property type="component" value="Chromosome 5"/>
</dbReference>
<dbReference type="RefSeq" id="XP_014500206.2">
    <property type="nucleotide sequence ID" value="XM_014644720.2"/>
</dbReference>
<dbReference type="SUPFAM" id="SSF52172">
    <property type="entry name" value="CheY-like"/>
    <property type="match status" value="1"/>
</dbReference>
<dbReference type="CDD" id="cd17581">
    <property type="entry name" value="REC_typeA_ARR"/>
    <property type="match status" value="1"/>
</dbReference>
<dbReference type="SMART" id="SM00448">
    <property type="entry name" value="REC"/>
    <property type="match status" value="1"/>
</dbReference>
<reference evidence="9" key="2">
    <citation type="submission" date="2025-08" db="UniProtKB">
        <authorList>
            <consortium name="RefSeq"/>
        </authorList>
    </citation>
    <scope>IDENTIFICATION</scope>
    <source>
        <tissue evidence="9">Leaf</tissue>
    </source>
</reference>
<dbReference type="AlphaFoldDB" id="A0A1S3U2H1"/>
<keyword evidence="8" id="KW-1185">Reference proteome</keyword>
<dbReference type="Gene3D" id="3.40.50.2300">
    <property type="match status" value="1"/>
</dbReference>
<gene>
    <name evidence="9" type="primary">LOC106761196</name>
</gene>
<evidence type="ECO:0000256" key="6">
    <source>
        <dbReference type="SAM" id="Phobius"/>
    </source>
</evidence>
<reference evidence="8" key="1">
    <citation type="journal article" date="2014" name="Nat. Commun.">
        <title>Genome sequence of mungbean and insights into evolution within Vigna species.</title>
        <authorList>
            <person name="Kang Y.J."/>
            <person name="Kim S.K."/>
            <person name="Kim M.Y."/>
            <person name="Lestari P."/>
            <person name="Kim K.H."/>
            <person name="Ha B.K."/>
            <person name="Jun T.H."/>
            <person name="Hwang W.J."/>
            <person name="Lee T."/>
            <person name="Lee J."/>
            <person name="Shim S."/>
            <person name="Yoon M.Y."/>
            <person name="Jang Y.E."/>
            <person name="Han K.S."/>
            <person name="Taeprayoon P."/>
            <person name="Yoon N."/>
            <person name="Somta P."/>
            <person name="Tanya P."/>
            <person name="Kim K.S."/>
            <person name="Gwag J.G."/>
            <person name="Moon J.K."/>
            <person name="Lee Y.H."/>
            <person name="Park B.S."/>
            <person name="Bombarely A."/>
            <person name="Doyle J.J."/>
            <person name="Jackson S.A."/>
            <person name="Schafleitner R."/>
            <person name="Srinives P."/>
            <person name="Varshney R.K."/>
            <person name="Lee S.H."/>
        </authorList>
    </citation>
    <scope>NUCLEOTIDE SEQUENCE [LARGE SCALE GENOMIC DNA]</scope>
    <source>
        <strain evidence="8">cv. VC1973A</strain>
    </source>
</reference>
<feature type="domain" description="Response regulatory" evidence="7">
    <location>
        <begin position="91"/>
        <end position="235"/>
    </location>
</feature>
<sequence>MHPLIPKQKNKSKIKNQKLPRIITFHLFFPFSFFLSPSLNYSYILNQLCIYIASKHIDSVQKLILNPDMEFVDNRKLQLQQQPQPQEQHFHVLAVDDSVIDRKLLERLLRGSSCKVTCVDSGDKALKYLGLVDDLHDNTTSSTSLESSSSPPPQPLQQEGIKVNLIMTDYCMPGMSGYDLLKRVKGSSWKDVPVVIMSSENVPSRISMCLEGGAEEFLLKPLQLSDLDKLQSYFLKSCENESANSCIDSENENVIINISNHNNSSNSISKRKNISPDSHQERSRPKMKELAVV</sequence>
<dbReference type="GeneID" id="106761196"/>
<dbReference type="GO" id="GO:0000160">
    <property type="term" value="P:phosphorelay signal transduction system"/>
    <property type="evidence" value="ECO:0007669"/>
    <property type="project" value="UniProtKB-KW"/>
</dbReference>
<dbReference type="GO" id="GO:0009736">
    <property type="term" value="P:cytokinin-activated signaling pathway"/>
    <property type="evidence" value="ECO:0007669"/>
    <property type="project" value="InterPro"/>
</dbReference>
<feature type="region of interest" description="Disordered" evidence="5">
    <location>
        <begin position="265"/>
        <end position="293"/>
    </location>
</feature>
<name>A0A1S3U2H1_VIGRR</name>
<dbReference type="PANTHER" id="PTHR43874">
    <property type="entry name" value="TWO-COMPONENT RESPONSE REGULATOR"/>
    <property type="match status" value="1"/>
</dbReference>
<dbReference type="InterPro" id="IPR045279">
    <property type="entry name" value="ARR-like"/>
</dbReference>
<keyword evidence="2" id="KW-0805">Transcription regulation</keyword>
<dbReference type="InterPro" id="IPR001789">
    <property type="entry name" value="Sig_transdc_resp-reg_receiver"/>
</dbReference>
<dbReference type="InterPro" id="IPR011006">
    <property type="entry name" value="CheY-like_superfamily"/>
</dbReference>
<dbReference type="OrthoDB" id="60033at2759"/>
<dbReference type="STRING" id="3916.A0A1S3U2H1"/>
<dbReference type="PANTHER" id="PTHR43874:SF96">
    <property type="entry name" value="TWO-COMPONENT RESPONSE REGULATOR ORR10-LIKE"/>
    <property type="match status" value="1"/>
</dbReference>
<feature type="compositionally biased region" description="Basic and acidic residues" evidence="5">
    <location>
        <begin position="278"/>
        <end position="293"/>
    </location>
</feature>
<organism evidence="8 9">
    <name type="scientific">Vigna radiata var. radiata</name>
    <name type="common">Mung bean</name>
    <name type="synonym">Phaseolus aureus</name>
    <dbReference type="NCBI Taxonomy" id="3916"/>
    <lineage>
        <taxon>Eukaryota</taxon>
        <taxon>Viridiplantae</taxon>
        <taxon>Streptophyta</taxon>
        <taxon>Embryophyta</taxon>
        <taxon>Tracheophyta</taxon>
        <taxon>Spermatophyta</taxon>
        <taxon>Magnoliopsida</taxon>
        <taxon>eudicotyledons</taxon>
        <taxon>Gunneridae</taxon>
        <taxon>Pentapetalae</taxon>
        <taxon>rosids</taxon>
        <taxon>fabids</taxon>
        <taxon>Fabales</taxon>
        <taxon>Fabaceae</taxon>
        <taxon>Papilionoideae</taxon>
        <taxon>50 kb inversion clade</taxon>
        <taxon>NPAAA clade</taxon>
        <taxon>indigoferoid/millettioid clade</taxon>
        <taxon>Phaseoleae</taxon>
        <taxon>Vigna</taxon>
    </lineage>
</organism>
<dbReference type="KEGG" id="vra:106761196"/>
<accession>A0A1S3U2H1</accession>
<evidence type="ECO:0000313" key="8">
    <source>
        <dbReference type="Proteomes" id="UP000087766"/>
    </source>
</evidence>
<evidence type="ECO:0000256" key="3">
    <source>
        <dbReference type="ARBA" id="ARBA00023163"/>
    </source>
</evidence>
<evidence type="ECO:0000256" key="4">
    <source>
        <dbReference type="PROSITE-ProRule" id="PRU00169"/>
    </source>
</evidence>
<evidence type="ECO:0000313" key="9">
    <source>
        <dbReference type="RefSeq" id="XP_014500206.2"/>
    </source>
</evidence>
<evidence type="ECO:0000256" key="1">
    <source>
        <dbReference type="ARBA" id="ARBA00023012"/>
    </source>
</evidence>
<feature type="modified residue" description="4-aspartylphosphate" evidence="4">
    <location>
        <position position="169"/>
    </location>
</feature>
<protein>
    <submittedName>
        <fullName evidence="9">Two-component response regulator ORR10</fullName>
    </submittedName>
</protein>